<keyword evidence="3" id="KW-1185">Reference proteome</keyword>
<dbReference type="EMBL" id="AZHO01000011">
    <property type="protein sequence ID" value="KMT60041.1"/>
    <property type="molecule type" value="Genomic_DNA"/>
</dbReference>
<evidence type="ECO:0000313" key="3">
    <source>
        <dbReference type="Proteomes" id="UP000052258"/>
    </source>
</evidence>
<evidence type="ECO:0000313" key="2">
    <source>
        <dbReference type="EMBL" id="KMT60041.1"/>
    </source>
</evidence>
<dbReference type="InterPro" id="IPR014330">
    <property type="entry name" value="RNA-bd_S4-rel_YaaA"/>
</dbReference>
<keyword evidence="1" id="KW-0694">RNA-binding</keyword>
<dbReference type="OrthoDB" id="9811532at2"/>
<dbReference type="NCBIfam" id="TIGR02988">
    <property type="entry name" value="YaaA_near_RecF"/>
    <property type="match status" value="1"/>
</dbReference>
<dbReference type="Proteomes" id="UP000052258">
    <property type="component" value="Unassembled WGS sequence"/>
</dbReference>
<dbReference type="Gene3D" id="3.10.290.10">
    <property type="entry name" value="RNA-binding S4 domain"/>
    <property type="match status" value="1"/>
</dbReference>
<dbReference type="PROSITE" id="PS50889">
    <property type="entry name" value="S4"/>
    <property type="match status" value="1"/>
</dbReference>
<dbReference type="SUPFAM" id="SSF55174">
    <property type="entry name" value="Alpha-L RNA-binding motif"/>
    <property type="match status" value="1"/>
</dbReference>
<accession>A0A0J8J6Z3</accession>
<dbReference type="AlphaFoldDB" id="A0A0J8J6Z3"/>
<dbReference type="Pfam" id="PF13275">
    <property type="entry name" value="S4_2"/>
    <property type="match status" value="1"/>
</dbReference>
<dbReference type="GO" id="GO:0003723">
    <property type="term" value="F:RNA binding"/>
    <property type="evidence" value="ECO:0007669"/>
    <property type="project" value="UniProtKB-KW"/>
</dbReference>
<dbReference type="PATRIC" id="fig|1430899.3.peg.997"/>
<comment type="caution">
    <text evidence="2">The sequence shown here is derived from an EMBL/GenBank/DDBJ whole genome shotgun (WGS) entry which is preliminary data.</text>
</comment>
<organism evidence="2 3">
    <name type="scientific">Listeria fleischmannii 1991</name>
    <dbReference type="NCBI Taxonomy" id="1430899"/>
    <lineage>
        <taxon>Bacteria</taxon>
        <taxon>Bacillati</taxon>
        <taxon>Bacillota</taxon>
        <taxon>Bacilli</taxon>
        <taxon>Bacillales</taxon>
        <taxon>Listeriaceae</taxon>
        <taxon>Listeria</taxon>
    </lineage>
</organism>
<sequence>MANVITIDREFVTLGQLLQMLDVVSTGGMAKAFLSEHPIYVNGEQDNRRGRKLRNGDVVLIPGKGKVKIEQAS</sequence>
<proteinExistence type="predicted"/>
<evidence type="ECO:0000256" key="1">
    <source>
        <dbReference type="PROSITE-ProRule" id="PRU00182"/>
    </source>
</evidence>
<protein>
    <submittedName>
        <fullName evidence="2">Uncharacterized protein</fullName>
    </submittedName>
</protein>
<reference evidence="2 3" key="1">
    <citation type="journal article" date="2015" name="Genome Biol. Evol.">
        <title>Comparative Genomics of Listeria Sensu Lato: Genus-Wide Differences in Evolutionary Dynamics and the Progressive Gain of Complex, Potentially Pathogenicity-Related Traits through Lateral Gene Transfer.</title>
        <authorList>
            <person name="Chiara M."/>
            <person name="Caruso M."/>
            <person name="D'Erchia A.M."/>
            <person name="Manzari C."/>
            <person name="Fraccalvieri R."/>
            <person name="Goffredo E."/>
            <person name="Latorre L."/>
            <person name="Miccolupo A."/>
            <person name="Padalino I."/>
            <person name="Santagada G."/>
            <person name="Chiocco D."/>
            <person name="Pesole G."/>
            <person name="Horner D.S."/>
            <person name="Parisi A."/>
        </authorList>
    </citation>
    <scope>NUCLEOTIDE SEQUENCE [LARGE SCALE GENOMIC DNA]</scope>
    <source>
        <strain evidence="2 3">1991</strain>
    </source>
</reference>
<gene>
    <name evidence="2" type="ORF">X560_0967</name>
</gene>
<dbReference type="InterPro" id="IPR036986">
    <property type="entry name" value="S4_RNA-bd_sf"/>
</dbReference>
<name>A0A0J8J6Z3_9LIST</name>